<gene>
    <name evidence="1" type="ORF">Tci_290139</name>
</gene>
<dbReference type="EMBL" id="BKCJ010093845">
    <property type="protein sequence ID" value="GEX18164.1"/>
    <property type="molecule type" value="Genomic_DNA"/>
</dbReference>
<comment type="caution">
    <text evidence="1">The sequence shown here is derived from an EMBL/GenBank/DDBJ whole genome shotgun (WGS) entry which is preliminary data.</text>
</comment>
<proteinExistence type="predicted"/>
<reference evidence="1" key="1">
    <citation type="journal article" date="2019" name="Sci. Rep.">
        <title>Draft genome of Tanacetum cinerariifolium, the natural source of mosquito coil.</title>
        <authorList>
            <person name="Yamashiro T."/>
            <person name="Shiraishi A."/>
            <person name="Satake H."/>
            <person name="Nakayama K."/>
        </authorList>
    </citation>
    <scope>NUCLEOTIDE SEQUENCE</scope>
</reference>
<sequence length="472" mass="54720">MRNGGICFHCDDDRNLSSLDFSDYPPQPLYETNICELCGNNAYFGYDCPLQVPFVYNQNLCFDQNFDNNFPLTSPDFSQQNLVYENCGGSYATFQCQPMDQNFSYSNSFGFDQYQPPQSFVTQQFPQRSNEDILLEMANLIKNNRILLNNNIFPHEETSMSVLLAKERILKLFQTWDEKQIKSWSLPELLLQLLNDSQNIDEMLKQHVRNINEELSEFTNSSSWDRPMIVDDEEHSIQFRLYLENSSKAIAPILPIEELEYSLNTLIDSSPKFYYLLKLAHINPIPPRIEEADFDLEEEIRLVENLSYDNSSPRPPEELNAEIVDTIVESLSISYSRIENDDYDSEGDIHFLEELFSNDPIPLPENESFNFDHYDEPSFLRPPPEPPDVEVFFDFEPNSGELISGVMNNIHELIEDECFNPGGGEIDVFENVKDDNYFPFIFVIQNFLSYLIYPEVSPLLLSTGSEDTIFDP</sequence>
<accession>A0A699H9E1</accession>
<name>A0A699H9E1_TANCI</name>
<evidence type="ECO:0008006" key="2">
    <source>
        <dbReference type="Google" id="ProtNLM"/>
    </source>
</evidence>
<dbReference type="AlphaFoldDB" id="A0A699H9E1"/>
<evidence type="ECO:0000313" key="1">
    <source>
        <dbReference type="EMBL" id="GEX18164.1"/>
    </source>
</evidence>
<organism evidence="1">
    <name type="scientific">Tanacetum cinerariifolium</name>
    <name type="common">Dalmatian daisy</name>
    <name type="synonym">Chrysanthemum cinerariifolium</name>
    <dbReference type="NCBI Taxonomy" id="118510"/>
    <lineage>
        <taxon>Eukaryota</taxon>
        <taxon>Viridiplantae</taxon>
        <taxon>Streptophyta</taxon>
        <taxon>Embryophyta</taxon>
        <taxon>Tracheophyta</taxon>
        <taxon>Spermatophyta</taxon>
        <taxon>Magnoliopsida</taxon>
        <taxon>eudicotyledons</taxon>
        <taxon>Gunneridae</taxon>
        <taxon>Pentapetalae</taxon>
        <taxon>asterids</taxon>
        <taxon>campanulids</taxon>
        <taxon>Asterales</taxon>
        <taxon>Asteraceae</taxon>
        <taxon>Asteroideae</taxon>
        <taxon>Anthemideae</taxon>
        <taxon>Anthemidinae</taxon>
        <taxon>Tanacetum</taxon>
    </lineage>
</organism>
<protein>
    <recommendedName>
        <fullName evidence="2">Reverse transcriptase domain-containing protein</fullName>
    </recommendedName>
</protein>